<dbReference type="InterPro" id="IPR029060">
    <property type="entry name" value="PIN-like_dom_sf"/>
</dbReference>
<dbReference type="PANTHER" id="PTHR11603">
    <property type="entry name" value="AAA FAMILY ATPASE"/>
    <property type="match status" value="1"/>
</dbReference>
<evidence type="ECO:0000259" key="3">
    <source>
        <dbReference type="SMART" id="SM00382"/>
    </source>
</evidence>
<dbReference type="SUPFAM" id="SSF52540">
    <property type="entry name" value="P-loop containing nucleoside triphosphate hydrolases"/>
    <property type="match status" value="1"/>
</dbReference>
<dbReference type="RefSeq" id="WP_176789237.1">
    <property type="nucleotide sequence ID" value="NZ_JABXWR010000001.1"/>
</dbReference>
<dbReference type="CDD" id="cd09878">
    <property type="entry name" value="PIN_VapC_VirB11L-ATPase-like"/>
    <property type="match status" value="1"/>
</dbReference>
<dbReference type="GO" id="GO:0003723">
    <property type="term" value="F:RNA binding"/>
    <property type="evidence" value="ECO:0007669"/>
    <property type="project" value="InterPro"/>
</dbReference>
<gene>
    <name evidence="5" type="primary">tadA</name>
    <name evidence="5" type="ORF">HWN36_10215</name>
</gene>
<dbReference type="InterPro" id="IPR002716">
    <property type="entry name" value="PIN_dom"/>
</dbReference>
<organism evidence="5 6">
    <name type="scientific">Methanofollis tationis</name>
    <dbReference type="NCBI Taxonomy" id="81417"/>
    <lineage>
        <taxon>Archaea</taxon>
        <taxon>Methanobacteriati</taxon>
        <taxon>Methanobacteriota</taxon>
        <taxon>Stenosarchaea group</taxon>
        <taxon>Methanomicrobia</taxon>
        <taxon>Methanomicrobiales</taxon>
        <taxon>Methanomicrobiaceae</taxon>
        <taxon>Methanofollis</taxon>
    </lineage>
</organism>
<feature type="domain" description="AAA+ ATPase" evidence="3">
    <location>
        <begin position="259"/>
        <end position="409"/>
    </location>
</feature>
<dbReference type="Proteomes" id="UP000570823">
    <property type="component" value="Unassembled WGS sequence"/>
</dbReference>
<dbReference type="NCBIfam" id="NF010335">
    <property type="entry name" value="PRK13764.1"/>
    <property type="match status" value="1"/>
</dbReference>
<dbReference type="PANTHER" id="PTHR11603:SF147">
    <property type="entry name" value="MEMBRANE PROTEIN"/>
    <property type="match status" value="1"/>
</dbReference>
<dbReference type="Gene3D" id="3.40.50.1010">
    <property type="entry name" value="5'-nuclease"/>
    <property type="match status" value="1"/>
</dbReference>
<evidence type="ECO:0000313" key="6">
    <source>
        <dbReference type="Proteomes" id="UP000570823"/>
    </source>
</evidence>
<dbReference type="InterPro" id="IPR027417">
    <property type="entry name" value="P-loop_NTPase"/>
</dbReference>
<dbReference type="SUPFAM" id="SSF54814">
    <property type="entry name" value="Prokaryotic type KH domain (KH-domain type II)"/>
    <property type="match status" value="1"/>
</dbReference>
<dbReference type="InterPro" id="IPR009019">
    <property type="entry name" value="KH_sf_prok-type"/>
</dbReference>
<name>A0A7K4HQW9_9EURY</name>
<evidence type="ECO:0000256" key="2">
    <source>
        <dbReference type="SAM" id="MobiDB-lite"/>
    </source>
</evidence>
<dbReference type="Gene3D" id="3.40.50.300">
    <property type="entry name" value="P-loop containing nucleotide triphosphate hydrolases"/>
    <property type="match status" value="1"/>
</dbReference>
<dbReference type="Pfam" id="PF01850">
    <property type="entry name" value="PIN"/>
    <property type="match status" value="1"/>
</dbReference>
<dbReference type="OrthoDB" id="7146at2157"/>
<feature type="region of interest" description="Disordered" evidence="2">
    <location>
        <begin position="474"/>
        <end position="498"/>
    </location>
</feature>
<dbReference type="AlphaFoldDB" id="A0A7K4HQW9"/>
<dbReference type="SMART" id="SM00670">
    <property type="entry name" value="PINc"/>
    <property type="match status" value="1"/>
</dbReference>
<evidence type="ECO:0000259" key="4">
    <source>
        <dbReference type="SMART" id="SM00670"/>
    </source>
</evidence>
<proteinExistence type="inferred from homology"/>
<dbReference type="InterPro" id="IPR003593">
    <property type="entry name" value="AAA+_ATPase"/>
</dbReference>
<comment type="similarity">
    <text evidence="1">In the N-terminal section; belongs to the PINc/VapC protein family.</text>
</comment>
<feature type="domain" description="PIN" evidence="4">
    <location>
        <begin position="1"/>
        <end position="115"/>
    </location>
</feature>
<dbReference type="SUPFAM" id="SSF88723">
    <property type="entry name" value="PIN domain-like"/>
    <property type="match status" value="1"/>
</dbReference>
<sequence>MKIVPDTSVVIDGRITSMIKTGEYTGSTIIVPEAVVAELEAQANQGREIGFSGLTELQNLSRMAAEGTVELRYVGVRPSLDQVKLASGGEIDALIRNVALEYDATFITSDVVQSEVAKAKGLDVIYLKPQIGESTPLILDGFFDENTIAIHLKERVPPVAKKGTMHDMHLVQIRDAPMTEYELRTMAQEILERAKRDPDGFIEIERRGITVVQIGSIRISIARRPFSDGMEITAVRPIVDVTLEQYAMADLIKERITDNRCGVLIAGPPGAGKSTLAQSIATFLSENGFIVKTMEAPRDLQVPDNITQYTALEGSMTNTAEVLLLVRPDAVIFDELRKSEDFRVFADMRLAGVGMIGVVHAMQVQDAVQRVIERIEAGVLPQIIGTIVFVDSGEITGVYDLDFSIKVPEGMHPELHMRPVTTVRETSTGAIACEVFKYEGETIVMPARGLQKEAPARAPPVQKMPVLEAQIEEPVQAEPEERYASMPEEETGDTPWHASERDIQRELSRFTDGPVDVFMKSDTKAVAYIEDKDVPAAIGRGGKNIAGIVNKLGIGIDIRPRSELPPPEINQVEEVPASGGLKIRIEKRHLTLVAPEFKEAIVDVFSGKEYLFTATVNEKGEIELAKSSSIAQELIRRYNDNETIRLRPV</sequence>
<dbReference type="InterPro" id="IPR001482">
    <property type="entry name" value="T2SS/T4SS_dom"/>
</dbReference>
<dbReference type="InterPro" id="IPR052041">
    <property type="entry name" value="Nucleic_acid_metab_PIN/TRAM"/>
</dbReference>
<keyword evidence="6" id="KW-1185">Reference proteome</keyword>
<evidence type="ECO:0000256" key="1">
    <source>
        <dbReference type="ARBA" id="ARBA00046345"/>
    </source>
</evidence>
<dbReference type="SMART" id="SM00382">
    <property type="entry name" value="AAA"/>
    <property type="match status" value="1"/>
</dbReference>
<protein>
    <submittedName>
        <fullName evidence="5">Flp pilus assembly complex ATPase component TadA</fullName>
    </submittedName>
</protein>
<dbReference type="EMBL" id="JABXWR010000001">
    <property type="protein sequence ID" value="NVO67675.1"/>
    <property type="molecule type" value="Genomic_DNA"/>
</dbReference>
<accession>A0A7K4HQW9</accession>
<dbReference type="Pfam" id="PF00437">
    <property type="entry name" value="T2SSE"/>
    <property type="match status" value="1"/>
</dbReference>
<reference evidence="5 6" key="1">
    <citation type="submission" date="2020-06" db="EMBL/GenBank/DDBJ databases">
        <title>Methanofollis fontis sp. nov., a methanogen isolated from marine sediments near a cold seep at Four-Way Closure Ridge offshore southwestern Taiwan.</title>
        <authorList>
            <person name="Chen S.-C."/>
            <person name="Teng N.-H."/>
            <person name="Lin Y.-S."/>
            <person name="Lai M.-C."/>
            <person name="Chen H.-H."/>
            <person name="Wang C.-C."/>
        </authorList>
    </citation>
    <scope>NUCLEOTIDE SEQUENCE [LARGE SCALE GENOMIC DNA]</scope>
    <source>
        <strain evidence="5 6">DSM 2702</strain>
    </source>
</reference>
<evidence type="ECO:0000313" key="5">
    <source>
        <dbReference type="EMBL" id="NVO67675.1"/>
    </source>
</evidence>
<comment type="caution">
    <text evidence="5">The sequence shown here is derived from an EMBL/GenBank/DDBJ whole genome shotgun (WGS) entry which is preliminary data.</text>
</comment>